<feature type="compositionally biased region" description="Polar residues" evidence="1">
    <location>
        <begin position="328"/>
        <end position="343"/>
    </location>
</feature>
<sequence>MENVDTEKPTSTTEIVPSNAQSEATQSSPTSAEQTQQPGSDDSKEQEHKVEHEVLTENREAKKEEEPSVAKEQAGQSAPSSSVSSNPSPTPAAPTTSYVPPVKRFSAVSVNKKFLEKASASHPTTTGSLPAVSINTSKPTATIARPAPQSASSHLRLVTSKITGNTLLSTSPGPGWSRPQSVTPPAPSPSNQTPPSGSHGPSGALQNAAPGRPTLKPKADSLSSTSRPVWRNVSGLNKPNISSESEFPTAAEAAKGEKAKSAELKAAQAAAQEASVAQQQAMSETADAFRGVHLNPNEDHWDEMDEEEDDNDFLGGVIEFGDGTQYTIQVNDSTSAPNGSVGEQNADAPVSKEERFADDFDRSWPKSAAAAAPTDDTHSQRRSSSDTSSNVSHSPVSMRDPSQPRVLFNERLNRMEPANMRSDKRDQPDHRGRLVDKPDNTSAGTRSRVLLLQKSQHSISSHPDEYNHSSRHTAESRRDEALESGSTISQSSDGLNDSRKSWGPRAGPHSRPNIPESKWMNGRREASNSRDTSSVASSLSNAEANRPAWVGRSGPQNNDPRHLRTGREGERQIPPHLQRNSNDAWKDSPWSKRPSEPVHPEPEPVAPQAPETDSKEAVVDPVEPPHSSSEELQKPEETKAPEVTDLTEIQKAVLQDSAERAKRRRQQEEEERLKAQERARKKAAELEAHLLASGSVAMTHKPVQQGSDHAQTRPSEDLVNKIIADAISTATAPPSKPSDPAPHRLTSYFKESERRPLVVSTDAPARPQHLSDRVDSWRSKPSVDIPVHSNETKVEEKKVVEKSVVFVTGGMHSLDMQAGESLEVVDFSDMGKLVGGTPAPPDLALKHEGPLRRPVASDFFEEKTRSDLGQWRNTTNHEATNVPSTQAKTVAEEPSGNNEVREKIADAPGHKPPSIDLPSHPPELSTHLSNYPTSPRFPKSPLQAYREAPLSALDDTMSRIKGALDGMHSGKLVNRDTNASSSQEETRHDTSAPQVVATMKMEKWLPPAKRSGTTLHPARTVVDLFAITSTEPPIVLASSTDSPAILLPKSDDRKAWIPSKKHPFLLKATTCFVRWDILSFDPPVEGMTKKSLSLNDVLFRTPKGIYKKGFKPTVVIPKPTDIQRQPAFPYLSQSSIRVNLAAGFSRPFGNASRNGALDQSNWRSSKTVSCDDSSLSPAKVELNVTSRSPPPDPSSLRLSDPASEDVYKVQPSSTKTKGPQMPAGASIAFYRSGRESLDKSSTSRKVSFTVSSELEGGSMDDSQGHDSETTGEIVQQSVSKGIDDTSIVMEARVTSLGSAKSAVPPSPDSSDDQDADRIQNKILAHSIDALLSTTPPPSNHSSNSWAKSPARVPDPEHLKAVWSQASGKDNAPVVNSLKAIADDLTAVPFSLSDVKSDDGGTPPPAASQPNRMSASEVTKAFQMVPPAPPSAMSPASVRSSLFTPAVTSPLTASKPLKPMATGLGHPPANGVVRPPYAAYPHMTAHTPSPPTLMYSHYMQPSPSGTPYGQPTWMPMGPPMHQQPMMRAQQGTAYNPSLMPYHAPNGAQNGMYPPAPHPGAQAQPTAYPGMPPSQMMSQLQVLPHKRKPILAQ</sequence>
<feature type="compositionally biased region" description="Polar residues" evidence="1">
    <location>
        <begin position="1240"/>
        <end position="1252"/>
    </location>
</feature>
<feature type="compositionally biased region" description="Basic and acidic residues" evidence="1">
    <location>
        <begin position="671"/>
        <end position="688"/>
    </location>
</feature>
<dbReference type="Proteomes" id="UP000053477">
    <property type="component" value="Unassembled WGS sequence"/>
</dbReference>
<feature type="compositionally biased region" description="Low complexity" evidence="1">
    <location>
        <begin position="385"/>
        <end position="397"/>
    </location>
</feature>
<dbReference type="OrthoDB" id="205794at2759"/>
<feature type="region of interest" description="Disordered" evidence="1">
    <location>
        <begin position="1240"/>
        <end position="1272"/>
    </location>
</feature>
<protein>
    <submittedName>
        <fullName evidence="2">Uncharacterized protein</fullName>
    </submittedName>
</protein>
<feature type="region of interest" description="Disordered" evidence="1">
    <location>
        <begin position="328"/>
        <end position="716"/>
    </location>
</feature>
<keyword evidence="3" id="KW-1185">Reference proteome</keyword>
<feature type="compositionally biased region" description="Low complexity" evidence="1">
    <location>
        <begin position="77"/>
        <end position="101"/>
    </location>
</feature>
<feature type="region of interest" description="Disordered" evidence="1">
    <location>
        <begin position="1"/>
        <end position="101"/>
    </location>
</feature>
<evidence type="ECO:0000313" key="3">
    <source>
        <dbReference type="Proteomes" id="UP000053477"/>
    </source>
</evidence>
<proteinExistence type="predicted"/>
<feature type="region of interest" description="Disordered" evidence="1">
    <location>
        <begin position="1153"/>
        <end position="1223"/>
    </location>
</feature>
<evidence type="ECO:0000256" key="1">
    <source>
        <dbReference type="SAM" id="MobiDB-lite"/>
    </source>
</evidence>
<feature type="region of interest" description="Disordered" evidence="1">
    <location>
        <begin position="968"/>
        <end position="992"/>
    </location>
</feature>
<accession>A0A0H2S8G4</accession>
<reference evidence="2 3" key="1">
    <citation type="submission" date="2015-04" db="EMBL/GenBank/DDBJ databases">
        <title>Complete genome sequence of Schizopora paradoxa KUC8140, a cosmopolitan wood degrader in East Asia.</title>
        <authorList>
            <consortium name="DOE Joint Genome Institute"/>
            <person name="Min B."/>
            <person name="Park H."/>
            <person name="Jang Y."/>
            <person name="Kim J.-J."/>
            <person name="Kim K.H."/>
            <person name="Pangilinan J."/>
            <person name="Lipzen A."/>
            <person name="Riley R."/>
            <person name="Grigoriev I.V."/>
            <person name="Spatafora J.W."/>
            <person name="Choi I.-G."/>
        </authorList>
    </citation>
    <scope>NUCLEOTIDE SEQUENCE [LARGE SCALE GENOMIC DNA]</scope>
    <source>
        <strain evidence="2 3">KUC8140</strain>
    </source>
</reference>
<feature type="compositionally biased region" description="Basic and acidic residues" evidence="1">
    <location>
        <begin position="350"/>
        <end position="364"/>
    </location>
</feature>
<feature type="compositionally biased region" description="Basic and acidic residues" evidence="1">
    <location>
        <begin position="462"/>
        <end position="481"/>
    </location>
</feature>
<feature type="region of interest" description="Disordered" evidence="1">
    <location>
        <begin position="872"/>
        <end position="938"/>
    </location>
</feature>
<dbReference type="EMBL" id="KQ085882">
    <property type="protein sequence ID" value="KLO20527.1"/>
    <property type="molecule type" value="Genomic_DNA"/>
</dbReference>
<feature type="compositionally biased region" description="Polar residues" evidence="1">
    <location>
        <begin position="9"/>
        <end position="40"/>
    </location>
</feature>
<feature type="compositionally biased region" description="Basic and acidic residues" evidence="1">
    <location>
        <begin position="584"/>
        <end position="602"/>
    </location>
</feature>
<feature type="compositionally biased region" description="Polar residues" evidence="1">
    <location>
        <begin position="484"/>
        <end position="495"/>
    </location>
</feature>
<feature type="compositionally biased region" description="Polar residues" evidence="1">
    <location>
        <begin position="529"/>
        <end position="543"/>
    </location>
</feature>
<gene>
    <name evidence="2" type="ORF">SCHPADRAFT_923664</name>
</gene>
<dbReference type="InParanoid" id="A0A0H2S8G4"/>
<feature type="compositionally biased region" description="Polar residues" evidence="1">
    <location>
        <begin position="1153"/>
        <end position="1176"/>
    </location>
</feature>
<name>A0A0H2S8G4_9AGAM</name>
<feature type="compositionally biased region" description="Basic and acidic residues" evidence="1">
    <location>
        <begin position="421"/>
        <end position="439"/>
    </location>
</feature>
<feature type="region of interest" description="Disordered" evidence="1">
    <location>
        <begin position="1392"/>
        <end position="1415"/>
    </location>
</feature>
<feature type="compositionally biased region" description="Polar residues" evidence="1">
    <location>
        <begin position="872"/>
        <end position="888"/>
    </location>
</feature>
<feature type="region of interest" description="Disordered" evidence="1">
    <location>
        <begin position="1330"/>
        <end position="1352"/>
    </location>
</feature>
<dbReference type="STRING" id="27342.A0A0H2S8G4"/>
<feature type="compositionally biased region" description="Basic and acidic residues" evidence="1">
    <location>
        <begin position="899"/>
        <end position="909"/>
    </location>
</feature>
<feature type="region of interest" description="Disordered" evidence="1">
    <location>
        <begin position="725"/>
        <end position="744"/>
    </location>
</feature>
<feature type="compositionally biased region" description="Polar residues" evidence="1">
    <location>
        <begin position="234"/>
        <end position="246"/>
    </location>
</feature>
<feature type="region of interest" description="Disordered" evidence="1">
    <location>
        <begin position="1551"/>
        <end position="1573"/>
    </location>
</feature>
<feature type="region of interest" description="Disordered" evidence="1">
    <location>
        <begin position="139"/>
        <end position="258"/>
    </location>
</feature>
<feature type="compositionally biased region" description="Basic and acidic residues" evidence="1">
    <location>
        <begin position="559"/>
        <end position="573"/>
    </location>
</feature>
<feature type="compositionally biased region" description="Basic and acidic residues" evidence="1">
    <location>
        <begin position="41"/>
        <end position="69"/>
    </location>
</feature>
<organism evidence="2 3">
    <name type="scientific">Schizopora paradoxa</name>
    <dbReference type="NCBI Taxonomy" id="27342"/>
    <lineage>
        <taxon>Eukaryota</taxon>
        <taxon>Fungi</taxon>
        <taxon>Dikarya</taxon>
        <taxon>Basidiomycota</taxon>
        <taxon>Agaricomycotina</taxon>
        <taxon>Agaricomycetes</taxon>
        <taxon>Hymenochaetales</taxon>
        <taxon>Schizoporaceae</taxon>
        <taxon>Schizopora</taxon>
    </lineage>
</organism>
<feature type="compositionally biased region" description="Basic and acidic residues" evidence="1">
    <location>
        <begin position="628"/>
        <end position="642"/>
    </location>
</feature>
<feature type="compositionally biased region" description="Polar residues" evidence="1">
    <location>
        <begin position="160"/>
        <end position="181"/>
    </location>
</feature>
<evidence type="ECO:0000313" key="2">
    <source>
        <dbReference type="EMBL" id="KLO20527.1"/>
    </source>
</evidence>